<proteinExistence type="predicted"/>
<dbReference type="OrthoDB" id="9802683at2"/>
<organism evidence="1 2">
    <name type="scientific">Botrimarina colliarenosi</name>
    <dbReference type="NCBI Taxonomy" id="2528001"/>
    <lineage>
        <taxon>Bacteria</taxon>
        <taxon>Pseudomonadati</taxon>
        <taxon>Planctomycetota</taxon>
        <taxon>Planctomycetia</taxon>
        <taxon>Pirellulales</taxon>
        <taxon>Lacipirellulaceae</taxon>
        <taxon>Botrimarina</taxon>
    </lineage>
</organism>
<evidence type="ECO:0000313" key="2">
    <source>
        <dbReference type="Proteomes" id="UP000317421"/>
    </source>
</evidence>
<name>A0A5C6A0F3_9BACT</name>
<gene>
    <name evidence="1" type="ORF">Pla108_40150</name>
</gene>
<evidence type="ECO:0008006" key="3">
    <source>
        <dbReference type="Google" id="ProtNLM"/>
    </source>
</evidence>
<comment type="caution">
    <text evidence="1">The sequence shown here is derived from an EMBL/GenBank/DDBJ whole genome shotgun (WGS) entry which is preliminary data.</text>
</comment>
<accession>A0A5C6A0F3</accession>
<dbReference type="Proteomes" id="UP000317421">
    <property type="component" value="Unassembled WGS sequence"/>
</dbReference>
<dbReference type="RefSeq" id="WP_146446689.1">
    <property type="nucleotide sequence ID" value="NZ_SJPR01000009.1"/>
</dbReference>
<dbReference type="EMBL" id="SJPR01000009">
    <property type="protein sequence ID" value="TWT92875.1"/>
    <property type="molecule type" value="Genomic_DNA"/>
</dbReference>
<reference evidence="1 2" key="1">
    <citation type="submission" date="2019-02" db="EMBL/GenBank/DDBJ databases">
        <title>Deep-cultivation of Planctomycetes and their phenomic and genomic characterization uncovers novel biology.</title>
        <authorList>
            <person name="Wiegand S."/>
            <person name="Jogler M."/>
            <person name="Boedeker C."/>
            <person name="Pinto D."/>
            <person name="Vollmers J."/>
            <person name="Rivas-Marin E."/>
            <person name="Kohn T."/>
            <person name="Peeters S.H."/>
            <person name="Heuer A."/>
            <person name="Rast P."/>
            <person name="Oberbeckmann S."/>
            <person name="Bunk B."/>
            <person name="Jeske O."/>
            <person name="Meyerdierks A."/>
            <person name="Storesund J.E."/>
            <person name="Kallscheuer N."/>
            <person name="Luecker S."/>
            <person name="Lage O.M."/>
            <person name="Pohl T."/>
            <person name="Merkel B.J."/>
            <person name="Hornburger P."/>
            <person name="Mueller R.-W."/>
            <person name="Bruemmer F."/>
            <person name="Labrenz M."/>
            <person name="Spormann A.M."/>
            <person name="Op Den Camp H."/>
            <person name="Overmann J."/>
            <person name="Amann R."/>
            <person name="Jetten M.S.M."/>
            <person name="Mascher T."/>
            <person name="Medema M.H."/>
            <person name="Devos D.P."/>
            <person name="Kaster A.-K."/>
            <person name="Ovreas L."/>
            <person name="Rohde M."/>
            <person name="Galperin M.Y."/>
            <person name="Jogler C."/>
        </authorList>
    </citation>
    <scope>NUCLEOTIDE SEQUENCE [LARGE SCALE GENOMIC DNA]</scope>
    <source>
        <strain evidence="1 2">Pla108</strain>
    </source>
</reference>
<dbReference type="InterPro" id="IPR013320">
    <property type="entry name" value="ConA-like_dom_sf"/>
</dbReference>
<protein>
    <recommendedName>
        <fullName evidence="3">FecR protein</fullName>
    </recommendedName>
</protein>
<dbReference type="Pfam" id="PF13385">
    <property type="entry name" value="Laminin_G_3"/>
    <property type="match status" value="1"/>
</dbReference>
<dbReference type="SUPFAM" id="SSF49899">
    <property type="entry name" value="Concanavalin A-like lectins/glucanases"/>
    <property type="match status" value="1"/>
</dbReference>
<sequence length="573" mass="61929">MAKPVNDPMSSGPPADELETLLERLCLGELAPAEWSRLGDLIRGDQDAAMRYVETAHYCETLRNETAGAEPLPAMLRSAVARDGGKDYEPSSSLRSRGPLAWFAPWAVAVSVAFLCGWLASGAGSTPSPATPAPPQVMPKTFVLSEDAGRSEPMGRITGLTPVASSDGLLRSLKVGSQLGRGEVFQLTRGAARLEIGRGEVLIQGPAEVSPIGDNTLFVRSGRVTVSHGDAMTIQTPSAVIVGQSARFAVVANAEVGLDLSVIEGEATVHSAPRRGRVGESLGKVAAGENVQVFDAGSRRYRIRSGAALPEGVLLAWSDATEKLHPYEQLVLADKPLAYWPLYRVRRHRAVLDLTQNGFDGYAIGNWPTELTDVHASQPRGSYFDGESYVESDRKPPVDLRTGFTIESWARVAGGPEYQSVFTSRWVLESHSGQEQCLGFTLYAGENDRWQFWTGSGEYGKNWDKLDSNEAVQRNRWTHVAASFQPDAGQENATASIAGVVRVFVDGALAGEARHSMSLEDFAWPARIGAAEFVPKSLTSWLFEGELRDVALYDHVLQPGQVRTHAEQGKSAT</sequence>
<evidence type="ECO:0000313" key="1">
    <source>
        <dbReference type="EMBL" id="TWT92875.1"/>
    </source>
</evidence>
<dbReference type="AlphaFoldDB" id="A0A5C6A0F3"/>
<keyword evidence="2" id="KW-1185">Reference proteome</keyword>
<dbReference type="Gene3D" id="2.60.120.200">
    <property type="match status" value="1"/>
</dbReference>